<organism evidence="2 3">
    <name type="scientific">Jaapia argillacea MUCL 33604</name>
    <dbReference type="NCBI Taxonomy" id="933084"/>
    <lineage>
        <taxon>Eukaryota</taxon>
        <taxon>Fungi</taxon>
        <taxon>Dikarya</taxon>
        <taxon>Basidiomycota</taxon>
        <taxon>Agaricomycotina</taxon>
        <taxon>Agaricomycetes</taxon>
        <taxon>Agaricomycetidae</taxon>
        <taxon>Jaapiales</taxon>
        <taxon>Jaapiaceae</taxon>
        <taxon>Jaapia</taxon>
    </lineage>
</organism>
<accession>A0A067PXW0</accession>
<evidence type="ECO:0000313" key="3">
    <source>
        <dbReference type="Proteomes" id="UP000027265"/>
    </source>
</evidence>
<gene>
    <name evidence="2" type="ORF">JAAARDRAFT_36900</name>
</gene>
<dbReference type="InterPro" id="IPR036047">
    <property type="entry name" value="F-box-like_dom_sf"/>
</dbReference>
<dbReference type="HOGENOM" id="CLU_007279_3_1_1"/>
<name>A0A067PXW0_9AGAM</name>
<dbReference type="SUPFAM" id="SSF81383">
    <property type="entry name" value="F-box domain"/>
    <property type="match status" value="1"/>
</dbReference>
<proteinExistence type="predicted"/>
<dbReference type="PROSITE" id="PS50181">
    <property type="entry name" value="FBOX"/>
    <property type="match status" value="1"/>
</dbReference>
<protein>
    <recommendedName>
        <fullName evidence="1">F-box domain-containing protein</fullName>
    </recommendedName>
</protein>
<feature type="domain" description="F-box" evidence="1">
    <location>
        <begin position="1"/>
        <end position="47"/>
    </location>
</feature>
<dbReference type="InParanoid" id="A0A067PXW0"/>
<keyword evidence="3" id="KW-1185">Reference proteome</keyword>
<reference evidence="3" key="1">
    <citation type="journal article" date="2014" name="Proc. Natl. Acad. Sci. U.S.A.">
        <title>Extensive sampling of basidiomycete genomes demonstrates inadequacy of the white-rot/brown-rot paradigm for wood decay fungi.</title>
        <authorList>
            <person name="Riley R."/>
            <person name="Salamov A.A."/>
            <person name="Brown D.W."/>
            <person name="Nagy L.G."/>
            <person name="Floudas D."/>
            <person name="Held B.W."/>
            <person name="Levasseur A."/>
            <person name="Lombard V."/>
            <person name="Morin E."/>
            <person name="Otillar R."/>
            <person name="Lindquist E.A."/>
            <person name="Sun H."/>
            <person name="LaButti K.M."/>
            <person name="Schmutz J."/>
            <person name="Jabbour D."/>
            <person name="Luo H."/>
            <person name="Baker S.E."/>
            <person name="Pisabarro A.G."/>
            <person name="Walton J.D."/>
            <person name="Blanchette R.A."/>
            <person name="Henrissat B."/>
            <person name="Martin F."/>
            <person name="Cullen D."/>
            <person name="Hibbett D.S."/>
            <person name="Grigoriev I.V."/>
        </authorList>
    </citation>
    <scope>NUCLEOTIDE SEQUENCE [LARGE SCALE GENOMIC DNA]</scope>
    <source>
        <strain evidence="3">MUCL 33604</strain>
    </source>
</reference>
<dbReference type="STRING" id="933084.A0A067PXW0"/>
<sequence length="529" mass="59128">MLGSLPPELTIAVLNKLDFRSLLIFRQVSHVSRALVDATPGLQYKIELAIAGMVDGPNSNMTTEERRRRLANYQESWANLRWKQEEVLQALDGDADLWELDGDVLALSGESDSLFLRQLPGIARGIPSKNWKIKGVGSEFNDFKVDSTQDLVVLVEILPSTHTGATFRIPCRCRIHTRSLTTGEPHLAGPPMGYFISEPLNIHHQDTQLDIQVLGNRLAVGFSTYHLHGYFCMWQWKVGALEMCLRSTDDIEIHSFTFLTRDSFLLASMSGGRAGLRVHSLKDDVEDRERNLTPYFLYPNPPQCDYYLSIRYLPTPASVGLSGSQAPFDLSPDSKIVAVMIKLFTPNGPVGWTHIIPVSVFLSPLRQSGSDHACVEWVDWASERTCLLDNPFPSLHWTCCVSGSRFVTSTRISTQTGLHPQQHFEVSVYDFNQLAIRHDLAHGRRSGVTRASVVLLKLPDSESSDEDEYHALFGYSRYVTRLPYRKGTVVIPPLSIGPYAFGTAMISKDSLILVDEDDGSKFGIAILSF</sequence>
<dbReference type="Proteomes" id="UP000027265">
    <property type="component" value="Unassembled WGS sequence"/>
</dbReference>
<evidence type="ECO:0000259" key="1">
    <source>
        <dbReference type="PROSITE" id="PS50181"/>
    </source>
</evidence>
<dbReference type="AlphaFoldDB" id="A0A067PXW0"/>
<dbReference type="InterPro" id="IPR001810">
    <property type="entry name" value="F-box_dom"/>
</dbReference>
<dbReference type="Pfam" id="PF00646">
    <property type="entry name" value="F-box"/>
    <property type="match status" value="1"/>
</dbReference>
<dbReference type="EMBL" id="KL197723">
    <property type="protein sequence ID" value="KDQ56112.1"/>
    <property type="molecule type" value="Genomic_DNA"/>
</dbReference>
<evidence type="ECO:0000313" key="2">
    <source>
        <dbReference type="EMBL" id="KDQ56112.1"/>
    </source>
</evidence>
<dbReference type="SMART" id="SM00256">
    <property type="entry name" value="FBOX"/>
    <property type="match status" value="1"/>
</dbReference>
<dbReference type="OrthoDB" id="2745718at2759"/>